<evidence type="ECO:0000313" key="3">
    <source>
        <dbReference type="EMBL" id="CAI6101296.1"/>
    </source>
</evidence>
<feature type="compositionally biased region" description="Basic and acidic residues" evidence="1">
    <location>
        <begin position="101"/>
        <end position="113"/>
    </location>
</feature>
<sequence>MYIRMVLLSNIDQTWWLTKLAMIVTTEISIVMFVGCMHFISRLYYQFRGPSLHATTTTTFSSKGGVLTLGGLGGKTGDGKLSRTVAKYMGSRGGGGSEGELELRRHEDVERGDGAQSNHNIYKTSRGQTYTTRTEDWRGR</sequence>
<dbReference type="AlphaFoldDB" id="A0AA35QFU7"/>
<gene>
    <name evidence="3" type="ORF">CCHLO57077_00006512</name>
</gene>
<evidence type="ECO:0000256" key="2">
    <source>
        <dbReference type="SAM" id="Phobius"/>
    </source>
</evidence>
<accession>A0AA35QFU7</accession>
<feature type="region of interest" description="Disordered" evidence="1">
    <location>
        <begin position="89"/>
        <end position="140"/>
    </location>
</feature>
<name>A0AA35QFU7_9HYPO</name>
<keyword evidence="2" id="KW-0472">Membrane</keyword>
<feature type="transmembrane region" description="Helical" evidence="2">
    <location>
        <begin position="20"/>
        <end position="40"/>
    </location>
</feature>
<keyword evidence="2" id="KW-0812">Transmembrane</keyword>
<keyword evidence="2" id="KW-1133">Transmembrane helix</keyword>
<evidence type="ECO:0000313" key="4">
    <source>
        <dbReference type="Proteomes" id="UP001160390"/>
    </source>
</evidence>
<keyword evidence="4" id="KW-1185">Reference proteome</keyword>
<protein>
    <submittedName>
        <fullName evidence="3">Uncharacterized protein</fullName>
    </submittedName>
</protein>
<comment type="caution">
    <text evidence="3">The sequence shown here is derived from an EMBL/GenBank/DDBJ whole genome shotgun (WGS) entry which is preliminary data.</text>
</comment>
<reference evidence="3" key="1">
    <citation type="submission" date="2023-01" db="EMBL/GenBank/DDBJ databases">
        <authorList>
            <person name="Piombo E."/>
        </authorList>
    </citation>
    <scope>NUCLEOTIDE SEQUENCE</scope>
</reference>
<organism evidence="3 4">
    <name type="scientific">Clonostachys chloroleuca</name>
    <dbReference type="NCBI Taxonomy" id="1926264"/>
    <lineage>
        <taxon>Eukaryota</taxon>
        <taxon>Fungi</taxon>
        <taxon>Dikarya</taxon>
        <taxon>Ascomycota</taxon>
        <taxon>Pezizomycotina</taxon>
        <taxon>Sordariomycetes</taxon>
        <taxon>Hypocreomycetidae</taxon>
        <taxon>Hypocreales</taxon>
        <taxon>Bionectriaceae</taxon>
        <taxon>Clonostachys</taxon>
    </lineage>
</organism>
<evidence type="ECO:0000256" key="1">
    <source>
        <dbReference type="SAM" id="MobiDB-lite"/>
    </source>
</evidence>
<dbReference type="EMBL" id="CABFNP030001360">
    <property type="protein sequence ID" value="CAI6101296.1"/>
    <property type="molecule type" value="Genomic_DNA"/>
</dbReference>
<proteinExistence type="predicted"/>
<dbReference type="Proteomes" id="UP001160390">
    <property type="component" value="Unassembled WGS sequence"/>
</dbReference>
<feature type="compositionally biased region" description="Polar residues" evidence="1">
    <location>
        <begin position="115"/>
        <end position="132"/>
    </location>
</feature>